<feature type="region of interest" description="Disordered" evidence="1">
    <location>
        <begin position="16"/>
        <end position="40"/>
    </location>
</feature>
<dbReference type="Proteomes" id="UP000281406">
    <property type="component" value="Unassembled WGS sequence"/>
</dbReference>
<protein>
    <submittedName>
        <fullName evidence="2">Uncharacterized protein</fullName>
    </submittedName>
</protein>
<name>A0A3N0XCQ1_ANAGA</name>
<organism evidence="2 3">
    <name type="scientific">Anabarilius grahami</name>
    <name type="common">Kanglang fish</name>
    <name type="synonym">Barilius grahami</name>
    <dbReference type="NCBI Taxonomy" id="495550"/>
    <lineage>
        <taxon>Eukaryota</taxon>
        <taxon>Metazoa</taxon>
        <taxon>Chordata</taxon>
        <taxon>Craniata</taxon>
        <taxon>Vertebrata</taxon>
        <taxon>Euteleostomi</taxon>
        <taxon>Actinopterygii</taxon>
        <taxon>Neopterygii</taxon>
        <taxon>Teleostei</taxon>
        <taxon>Ostariophysi</taxon>
        <taxon>Cypriniformes</taxon>
        <taxon>Xenocyprididae</taxon>
        <taxon>Xenocypridinae</taxon>
        <taxon>Xenocypridinae incertae sedis</taxon>
        <taxon>Anabarilius</taxon>
    </lineage>
</organism>
<feature type="compositionally biased region" description="Basic and acidic residues" evidence="1">
    <location>
        <begin position="26"/>
        <end position="40"/>
    </location>
</feature>
<evidence type="ECO:0000313" key="2">
    <source>
        <dbReference type="EMBL" id="ROI15088.1"/>
    </source>
</evidence>
<accession>A0A3N0XCQ1</accession>
<sequence length="176" mass="19580">MRESWKRDGAGDLWRRWSTHTQTRNTRGDRESQETDERVVETGWSWRSLETMEHSHTDEEHTGRSGVTGDRREFAGDWGCSQAEFAGDLGCSEAEFSGDLGYSEAEFAGGSGETAATFFGRLGLAVDFFLGGLGSWSGRTTWEYPLEGHVEETGDWRTGQAACFSVGVGRGEHDYF</sequence>
<reference evidence="2 3" key="1">
    <citation type="submission" date="2018-10" db="EMBL/GenBank/DDBJ databases">
        <title>Genome assembly for a Yunnan-Guizhou Plateau 3E fish, Anabarilius grahami (Regan), and its evolutionary and genetic applications.</title>
        <authorList>
            <person name="Jiang W."/>
        </authorList>
    </citation>
    <scope>NUCLEOTIDE SEQUENCE [LARGE SCALE GENOMIC DNA]</scope>
    <source>
        <strain evidence="2">AG-KIZ</strain>
        <tissue evidence="2">Muscle</tissue>
    </source>
</reference>
<evidence type="ECO:0000313" key="3">
    <source>
        <dbReference type="Proteomes" id="UP000281406"/>
    </source>
</evidence>
<comment type="caution">
    <text evidence="2">The sequence shown here is derived from an EMBL/GenBank/DDBJ whole genome shotgun (WGS) entry which is preliminary data.</text>
</comment>
<gene>
    <name evidence="2" type="ORF">DPX16_15529</name>
</gene>
<keyword evidence="3" id="KW-1185">Reference proteome</keyword>
<dbReference type="AlphaFoldDB" id="A0A3N0XCQ1"/>
<dbReference type="EMBL" id="RJVU01080398">
    <property type="protein sequence ID" value="ROI15088.1"/>
    <property type="molecule type" value="Genomic_DNA"/>
</dbReference>
<feature type="region of interest" description="Disordered" evidence="1">
    <location>
        <begin position="50"/>
        <end position="69"/>
    </location>
</feature>
<proteinExistence type="predicted"/>
<evidence type="ECO:0000256" key="1">
    <source>
        <dbReference type="SAM" id="MobiDB-lite"/>
    </source>
</evidence>